<evidence type="ECO:0000313" key="14">
    <source>
        <dbReference type="Proteomes" id="UP000261580"/>
    </source>
</evidence>
<dbReference type="AlphaFoldDB" id="A0A3Q4HSZ7"/>
<sequence>FRCQKRSYCVIVLPVAWSCRSSGESSCFIGAVYILLLTGPELWGLVSQTCNGRSQSPVNIVTSKVLPDERLTPFHFTGYKETFYESLINTGHSVQLNLPSSIQIKEGNLVDEYKHTIDGETFPMEMHIVHIKEEYDLLAEASKDSTSVAVLGFFFQESESANEKYDHLISALKYISQPKTNVTLVGVSLDMFIPSEIDRTKYFHYKGSLTEPDCAEAVVWTLFESTIPLSRNQLATFNQLLFYDGQKMVNNYRPVQPLNGREVYYSSGQLALVNHFLIAFTFTMMDYTAVEVFLKVL</sequence>
<dbReference type="Proteomes" id="UP000261580">
    <property type="component" value="Unassembled WGS sequence"/>
</dbReference>
<dbReference type="PROSITE" id="PS51144">
    <property type="entry name" value="ALPHA_CA_2"/>
    <property type="match status" value="1"/>
</dbReference>
<evidence type="ECO:0000256" key="3">
    <source>
        <dbReference type="ARBA" id="ARBA00011736"/>
    </source>
</evidence>
<keyword evidence="6" id="KW-0336">GPI-anchor</keyword>
<reference evidence="13" key="2">
    <citation type="submission" date="2025-09" db="UniProtKB">
        <authorList>
            <consortium name="Ensembl"/>
        </authorList>
    </citation>
    <scope>IDENTIFICATION</scope>
</reference>
<dbReference type="STRING" id="32507.ENSNBRP00000025356"/>
<dbReference type="SUPFAM" id="SSF51069">
    <property type="entry name" value="Carbonic anhydrase"/>
    <property type="match status" value="1"/>
</dbReference>
<evidence type="ECO:0000256" key="9">
    <source>
        <dbReference type="ARBA" id="ARBA00032355"/>
    </source>
</evidence>
<dbReference type="GO" id="GO:0005886">
    <property type="term" value="C:plasma membrane"/>
    <property type="evidence" value="ECO:0007669"/>
    <property type="project" value="UniProtKB-SubCell"/>
</dbReference>
<evidence type="ECO:0000256" key="11">
    <source>
        <dbReference type="ARBA" id="ARBA00049061"/>
    </source>
</evidence>
<evidence type="ECO:0000256" key="2">
    <source>
        <dbReference type="ARBA" id="ARBA00010718"/>
    </source>
</evidence>
<protein>
    <recommendedName>
        <fullName evidence="4">Carbonic anhydrase 4</fullName>
    </recommendedName>
    <alternativeName>
        <fullName evidence="9">Carbonate dehydratase IV</fullName>
    </alternativeName>
    <alternativeName>
        <fullName evidence="8">Carbonic anhydrase IV</fullName>
    </alternativeName>
</protein>
<dbReference type="GO" id="GO:0004089">
    <property type="term" value="F:carbonate dehydratase activity"/>
    <property type="evidence" value="ECO:0007669"/>
    <property type="project" value="UniProtKB-EC"/>
</dbReference>
<keyword evidence="6" id="KW-0472">Membrane</keyword>
<feature type="domain" description="Alpha-carbonic anhydrase" evidence="12">
    <location>
        <begin position="15"/>
        <end position="267"/>
    </location>
</feature>
<keyword evidence="14" id="KW-1185">Reference proteome</keyword>
<evidence type="ECO:0000256" key="6">
    <source>
        <dbReference type="ARBA" id="ARBA00022622"/>
    </source>
</evidence>
<comment type="function">
    <text evidence="10">Catalyzes the reversible hydration of carbon dioxide into bicarbonate and protons and thus is essential to maintaining intracellular and extracellular pH. May stimulate the sodium/bicarbonate transporter activity of SLC4A4 that acts in pH homeostasis. It is essential for acid overload removal from the retina and retina epithelium, and acid release in the choriocapillaris in the choroid.</text>
</comment>
<dbReference type="InterPro" id="IPR036398">
    <property type="entry name" value="CA_dom_sf"/>
</dbReference>
<dbReference type="InterPro" id="IPR001148">
    <property type="entry name" value="CA_dom"/>
</dbReference>
<keyword evidence="5" id="KW-1003">Cell membrane</keyword>
<evidence type="ECO:0000256" key="4">
    <source>
        <dbReference type="ARBA" id="ARBA00014205"/>
    </source>
</evidence>
<proteinExistence type="inferred from homology"/>
<dbReference type="Gene3D" id="3.10.200.10">
    <property type="entry name" value="Alpha carbonic anhydrase"/>
    <property type="match status" value="1"/>
</dbReference>
<dbReference type="Pfam" id="PF00194">
    <property type="entry name" value="Carb_anhydrase"/>
    <property type="match status" value="1"/>
</dbReference>
<comment type="subcellular location">
    <subcellularLocation>
        <location evidence="1">Cell membrane</location>
        <topology evidence="1">Lipid-anchor</topology>
        <topology evidence="1">GPI-anchor</topology>
    </subcellularLocation>
</comment>
<evidence type="ECO:0000256" key="10">
    <source>
        <dbReference type="ARBA" id="ARBA00045603"/>
    </source>
</evidence>
<comment type="similarity">
    <text evidence="2">Belongs to the alpha-carbonic anhydrase family.</text>
</comment>
<evidence type="ECO:0000259" key="12">
    <source>
        <dbReference type="PROSITE" id="PS51144"/>
    </source>
</evidence>
<keyword evidence="6" id="KW-0325">Glycoprotein</keyword>
<dbReference type="PANTHER" id="PTHR18952">
    <property type="entry name" value="CARBONIC ANHYDRASE"/>
    <property type="match status" value="1"/>
</dbReference>
<comment type="catalytic activity">
    <reaction evidence="11">
        <text>hydrogencarbonate + H(+) = CO2 + H2O</text>
        <dbReference type="Rhea" id="RHEA:10748"/>
        <dbReference type="ChEBI" id="CHEBI:15377"/>
        <dbReference type="ChEBI" id="CHEBI:15378"/>
        <dbReference type="ChEBI" id="CHEBI:16526"/>
        <dbReference type="ChEBI" id="CHEBI:17544"/>
        <dbReference type="EC" id="4.2.1.1"/>
    </reaction>
    <physiologicalReaction direction="left-to-right" evidence="11">
        <dbReference type="Rhea" id="RHEA:10749"/>
    </physiologicalReaction>
    <physiologicalReaction direction="right-to-left" evidence="11">
        <dbReference type="Rhea" id="RHEA:10750"/>
    </physiologicalReaction>
</comment>
<evidence type="ECO:0000256" key="8">
    <source>
        <dbReference type="ARBA" id="ARBA00032271"/>
    </source>
</evidence>
<dbReference type="Ensembl" id="ENSNBRT00000026018.1">
    <property type="protein sequence ID" value="ENSNBRP00000025356.1"/>
    <property type="gene ID" value="ENSNBRG00000019363.1"/>
</dbReference>
<dbReference type="GO" id="GO:0098552">
    <property type="term" value="C:side of membrane"/>
    <property type="evidence" value="ECO:0007669"/>
    <property type="project" value="UniProtKB-KW"/>
</dbReference>
<dbReference type="GO" id="GO:0008270">
    <property type="term" value="F:zinc ion binding"/>
    <property type="evidence" value="ECO:0007669"/>
    <property type="project" value="InterPro"/>
</dbReference>
<dbReference type="PANTHER" id="PTHR18952:SF95">
    <property type="entry name" value="CARBONIC ANHYDRASE 4"/>
    <property type="match status" value="1"/>
</dbReference>
<comment type="subunit">
    <text evidence="3">Interacts with SLC4A4.</text>
</comment>
<dbReference type="InterPro" id="IPR023561">
    <property type="entry name" value="Carbonic_anhydrase_a-class"/>
</dbReference>
<evidence type="ECO:0000256" key="5">
    <source>
        <dbReference type="ARBA" id="ARBA00022475"/>
    </source>
</evidence>
<name>A0A3Q4HSZ7_NEOBR</name>
<evidence type="ECO:0000256" key="1">
    <source>
        <dbReference type="ARBA" id="ARBA00004609"/>
    </source>
</evidence>
<accession>A0A3Q4HSZ7</accession>
<dbReference type="SMART" id="SM01057">
    <property type="entry name" value="Carb_anhydrase"/>
    <property type="match status" value="1"/>
</dbReference>
<reference evidence="13" key="1">
    <citation type="submission" date="2025-08" db="UniProtKB">
        <authorList>
            <consortium name="Ensembl"/>
        </authorList>
    </citation>
    <scope>IDENTIFICATION</scope>
</reference>
<dbReference type="GeneTree" id="ENSGT00940000155690"/>
<keyword evidence="7" id="KW-0449">Lipoprotein</keyword>
<organism evidence="13 14">
    <name type="scientific">Neolamprologus brichardi</name>
    <name type="common">Fairy cichlid</name>
    <name type="synonym">Lamprologus brichardi</name>
    <dbReference type="NCBI Taxonomy" id="32507"/>
    <lineage>
        <taxon>Eukaryota</taxon>
        <taxon>Metazoa</taxon>
        <taxon>Chordata</taxon>
        <taxon>Craniata</taxon>
        <taxon>Vertebrata</taxon>
        <taxon>Euteleostomi</taxon>
        <taxon>Actinopterygii</taxon>
        <taxon>Neopterygii</taxon>
        <taxon>Teleostei</taxon>
        <taxon>Neoteleostei</taxon>
        <taxon>Acanthomorphata</taxon>
        <taxon>Ovalentaria</taxon>
        <taxon>Cichlomorphae</taxon>
        <taxon>Cichliformes</taxon>
        <taxon>Cichlidae</taxon>
        <taxon>African cichlids</taxon>
        <taxon>Pseudocrenilabrinae</taxon>
        <taxon>Lamprologini</taxon>
        <taxon>Neolamprologus</taxon>
    </lineage>
</organism>
<evidence type="ECO:0000313" key="13">
    <source>
        <dbReference type="Ensembl" id="ENSNBRP00000025356.1"/>
    </source>
</evidence>
<evidence type="ECO:0000256" key="7">
    <source>
        <dbReference type="ARBA" id="ARBA00023288"/>
    </source>
</evidence>